<evidence type="ECO:0000313" key="3">
    <source>
        <dbReference type="Proteomes" id="UP001586593"/>
    </source>
</evidence>
<gene>
    <name evidence="2" type="ORF">VTK73DRAFT_4503</name>
</gene>
<protein>
    <submittedName>
        <fullName evidence="2">Uncharacterized protein</fullName>
    </submittedName>
</protein>
<evidence type="ECO:0000313" key="2">
    <source>
        <dbReference type="EMBL" id="KAL1837950.1"/>
    </source>
</evidence>
<keyword evidence="3" id="KW-1185">Reference proteome</keyword>
<dbReference type="EMBL" id="JAZHXJ010002553">
    <property type="protein sequence ID" value="KAL1837950.1"/>
    <property type="molecule type" value="Genomic_DNA"/>
</dbReference>
<evidence type="ECO:0000256" key="1">
    <source>
        <dbReference type="SAM" id="MobiDB-lite"/>
    </source>
</evidence>
<comment type="caution">
    <text evidence="2">The sequence shown here is derived from an EMBL/GenBank/DDBJ whole genome shotgun (WGS) entry which is preliminary data.</text>
</comment>
<feature type="region of interest" description="Disordered" evidence="1">
    <location>
        <begin position="51"/>
        <end position="81"/>
    </location>
</feature>
<accession>A0ABR3V875</accession>
<proteinExistence type="predicted"/>
<organism evidence="2 3">
    <name type="scientific">Phialemonium thermophilum</name>
    <dbReference type="NCBI Taxonomy" id="223376"/>
    <lineage>
        <taxon>Eukaryota</taxon>
        <taxon>Fungi</taxon>
        <taxon>Dikarya</taxon>
        <taxon>Ascomycota</taxon>
        <taxon>Pezizomycotina</taxon>
        <taxon>Sordariomycetes</taxon>
        <taxon>Sordariomycetidae</taxon>
        <taxon>Cephalothecales</taxon>
        <taxon>Cephalothecaceae</taxon>
        <taxon>Phialemonium</taxon>
    </lineage>
</organism>
<reference evidence="2 3" key="1">
    <citation type="journal article" date="2024" name="Commun. Biol.">
        <title>Comparative genomic analysis of thermophilic fungi reveals convergent evolutionary adaptations and gene losses.</title>
        <authorList>
            <person name="Steindorff A.S."/>
            <person name="Aguilar-Pontes M.V."/>
            <person name="Robinson A.J."/>
            <person name="Andreopoulos B."/>
            <person name="LaButti K."/>
            <person name="Kuo A."/>
            <person name="Mondo S."/>
            <person name="Riley R."/>
            <person name="Otillar R."/>
            <person name="Haridas S."/>
            <person name="Lipzen A."/>
            <person name="Grimwood J."/>
            <person name="Schmutz J."/>
            <person name="Clum A."/>
            <person name="Reid I.D."/>
            <person name="Moisan M.C."/>
            <person name="Butler G."/>
            <person name="Nguyen T.T.M."/>
            <person name="Dewar K."/>
            <person name="Conant G."/>
            <person name="Drula E."/>
            <person name="Henrissat B."/>
            <person name="Hansel C."/>
            <person name="Singer S."/>
            <person name="Hutchinson M.I."/>
            <person name="de Vries R.P."/>
            <person name="Natvig D.O."/>
            <person name="Powell A.J."/>
            <person name="Tsang A."/>
            <person name="Grigoriev I.V."/>
        </authorList>
    </citation>
    <scope>NUCLEOTIDE SEQUENCE [LARGE SCALE GENOMIC DNA]</scope>
    <source>
        <strain evidence="2 3">ATCC 24622</strain>
    </source>
</reference>
<name>A0ABR3V875_9PEZI</name>
<dbReference type="Proteomes" id="UP001586593">
    <property type="component" value="Unassembled WGS sequence"/>
</dbReference>
<feature type="compositionally biased region" description="Basic residues" evidence="1">
    <location>
        <begin position="64"/>
        <end position="81"/>
    </location>
</feature>
<sequence>MGGTYRFTGLDSVLWPPIRCRNLTLRTTAHLHLSCWFVILETVTCNTDRSVKEQARKEPGYSPHTRRDRRKGKKKGKKRERRIWRQPCCPRMGIHCTFDVFSFRMFRHPPHQKKAAALFPVPSPCCSNRCLVPECPFFGTPSSRLTTQHSPPR</sequence>